<dbReference type="GeneID" id="113466954"/>
<protein>
    <submittedName>
        <fullName evidence="3">Uncharacterized protein LOC113466954</fullName>
    </submittedName>
</protein>
<feature type="transmembrane region" description="Helical" evidence="1">
    <location>
        <begin position="47"/>
        <end position="74"/>
    </location>
</feature>
<reference evidence="3" key="1">
    <citation type="submission" date="2025-08" db="UniProtKB">
        <authorList>
            <consortium name="RefSeq"/>
        </authorList>
    </citation>
    <scope>IDENTIFICATION</scope>
</reference>
<dbReference type="AlphaFoldDB" id="A0A3Q0IW52"/>
<name>A0A3Q0IW52_DIACI</name>
<evidence type="ECO:0000313" key="2">
    <source>
        <dbReference type="Proteomes" id="UP000079169"/>
    </source>
</evidence>
<sequence length="170" mass="19691">MFFFFYPVLKHDMTYCFSVSDELNQAVCWYLTCDRYWEEPLSDLKGFPWGLVFVFVMVLSLGLCLCYYIIWVLFDSDDLSIGSNSVTDSPSPHHSQYNPDLGPDEQYIYVTYPPELKRRLLESSNLLAESIEVDASDSLISIVRSFRQDTNNNLTSESDERIDESCVEVK</sequence>
<organism evidence="2 3">
    <name type="scientific">Diaphorina citri</name>
    <name type="common">Asian citrus psyllid</name>
    <dbReference type="NCBI Taxonomy" id="121845"/>
    <lineage>
        <taxon>Eukaryota</taxon>
        <taxon>Metazoa</taxon>
        <taxon>Ecdysozoa</taxon>
        <taxon>Arthropoda</taxon>
        <taxon>Hexapoda</taxon>
        <taxon>Insecta</taxon>
        <taxon>Pterygota</taxon>
        <taxon>Neoptera</taxon>
        <taxon>Paraneoptera</taxon>
        <taxon>Hemiptera</taxon>
        <taxon>Sternorrhyncha</taxon>
        <taxon>Psylloidea</taxon>
        <taxon>Psyllidae</taxon>
        <taxon>Diaphorininae</taxon>
        <taxon>Diaphorina</taxon>
    </lineage>
</organism>
<evidence type="ECO:0000256" key="1">
    <source>
        <dbReference type="SAM" id="Phobius"/>
    </source>
</evidence>
<keyword evidence="2" id="KW-1185">Reference proteome</keyword>
<dbReference type="KEGG" id="dci:113466954"/>
<dbReference type="PANTHER" id="PTHR21385:SF0">
    <property type="entry name" value="RE51073P"/>
    <property type="match status" value="1"/>
</dbReference>
<evidence type="ECO:0000313" key="3">
    <source>
        <dbReference type="RefSeq" id="XP_026678605.1"/>
    </source>
</evidence>
<dbReference type="RefSeq" id="XP_026678605.1">
    <property type="nucleotide sequence ID" value="XM_026822804.1"/>
</dbReference>
<keyword evidence="1" id="KW-0812">Transmembrane</keyword>
<accession>A0A3Q0IW52</accession>
<dbReference type="Proteomes" id="UP000079169">
    <property type="component" value="Unplaced"/>
</dbReference>
<proteinExistence type="predicted"/>
<dbReference type="PANTHER" id="PTHR21385">
    <property type="entry name" value="ZINC FINGER PROTEIN-RELATED"/>
    <property type="match status" value="1"/>
</dbReference>
<keyword evidence="1" id="KW-1133">Transmembrane helix</keyword>
<dbReference type="PaxDb" id="121845-A0A3Q0IW52"/>
<gene>
    <name evidence="3" type="primary">LOC113466954</name>
</gene>
<keyword evidence="1" id="KW-0472">Membrane</keyword>